<proteinExistence type="predicted"/>
<dbReference type="AlphaFoldDB" id="A0AAV4MNW9"/>
<organism evidence="2 3">
    <name type="scientific">Caerostris extrusa</name>
    <name type="common">Bark spider</name>
    <name type="synonym">Caerostris bankana</name>
    <dbReference type="NCBI Taxonomy" id="172846"/>
    <lineage>
        <taxon>Eukaryota</taxon>
        <taxon>Metazoa</taxon>
        <taxon>Ecdysozoa</taxon>
        <taxon>Arthropoda</taxon>
        <taxon>Chelicerata</taxon>
        <taxon>Arachnida</taxon>
        <taxon>Araneae</taxon>
        <taxon>Araneomorphae</taxon>
        <taxon>Entelegynae</taxon>
        <taxon>Araneoidea</taxon>
        <taxon>Araneidae</taxon>
        <taxon>Caerostris</taxon>
    </lineage>
</organism>
<comment type="caution">
    <text evidence="2">The sequence shown here is derived from an EMBL/GenBank/DDBJ whole genome shotgun (WGS) entry which is preliminary data.</text>
</comment>
<reference evidence="2 3" key="1">
    <citation type="submission" date="2021-06" db="EMBL/GenBank/DDBJ databases">
        <title>Caerostris extrusa draft genome.</title>
        <authorList>
            <person name="Kono N."/>
            <person name="Arakawa K."/>
        </authorList>
    </citation>
    <scope>NUCLEOTIDE SEQUENCE [LARGE SCALE GENOMIC DNA]</scope>
</reference>
<dbReference type="Proteomes" id="UP001054945">
    <property type="component" value="Unassembled WGS sequence"/>
</dbReference>
<gene>
    <name evidence="2" type="ORF">CEXT_431501</name>
</gene>
<feature type="region of interest" description="Disordered" evidence="1">
    <location>
        <begin position="1"/>
        <end position="32"/>
    </location>
</feature>
<protein>
    <submittedName>
        <fullName evidence="2">Uncharacterized protein</fullName>
    </submittedName>
</protein>
<name>A0AAV4MNW9_CAEEX</name>
<keyword evidence="3" id="KW-1185">Reference proteome</keyword>
<evidence type="ECO:0000256" key="1">
    <source>
        <dbReference type="SAM" id="MobiDB-lite"/>
    </source>
</evidence>
<evidence type="ECO:0000313" key="2">
    <source>
        <dbReference type="EMBL" id="GIX73560.1"/>
    </source>
</evidence>
<sequence length="108" mass="11767">MEVSSEGNGPFEIHQEVPSLPNADASTTVTPEGINASEISSRKDMRNVSEEFLTPNKELTAKANFTSGKVNNQTKIQTSNKFNSLSTDEVTNDDESVIVVRKLPPIIC</sequence>
<evidence type="ECO:0000313" key="3">
    <source>
        <dbReference type="Proteomes" id="UP001054945"/>
    </source>
</evidence>
<dbReference type="EMBL" id="BPLR01002425">
    <property type="protein sequence ID" value="GIX73560.1"/>
    <property type="molecule type" value="Genomic_DNA"/>
</dbReference>
<accession>A0AAV4MNW9</accession>